<proteinExistence type="predicted"/>
<protein>
    <submittedName>
        <fullName evidence="1">Uncharacterized protein</fullName>
    </submittedName>
</protein>
<accession>A0A8S0SM73</accession>
<organism evidence="1 2">
    <name type="scientific">Olea europaea subsp. europaea</name>
    <dbReference type="NCBI Taxonomy" id="158383"/>
    <lineage>
        <taxon>Eukaryota</taxon>
        <taxon>Viridiplantae</taxon>
        <taxon>Streptophyta</taxon>
        <taxon>Embryophyta</taxon>
        <taxon>Tracheophyta</taxon>
        <taxon>Spermatophyta</taxon>
        <taxon>Magnoliopsida</taxon>
        <taxon>eudicotyledons</taxon>
        <taxon>Gunneridae</taxon>
        <taxon>Pentapetalae</taxon>
        <taxon>asterids</taxon>
        <taxon>lamiids</taxon>
        <taxon>Lamiales</taxon>
        <taxon>Oleaceae</taxon>
        <taxon>Oleeae</taxon>
        <taxon>Olea</taxon>
    </lineage>
</organism>
<reference evidence="1 2" key="1">
    <citation type="submission" date="2019-12" db="EMBL/GenBank/DDBJ databases">
        <authorList>
            <person name="Alioto T."/>
            <person name="Alioto T."/>
            <person name="Gomez Garrido J."/>
        </authorList>
    </citation>
    <scope>NUCLEOTIDE SEQUENCE [LARGE SCALE GENOMIC DNA]</scope>
</reference>
<dbReference type="AlphaFoldDB" id="A0A8S0SM73"/>
<evidence type="ECO:0000313" key="2">
    <source>
        <dbReference type="Proteomes" id="UP000594638"/>
    </source>
</evidence>
<evidence type="ECO:0000313" key="1">
    <source>
        <dbReference type="EMBL" id="CAA2992664.1"/>
    </source>
</evidence>
<dbReference type="Proteomes" id="UP000594638">
    <property type="component" value="Unassembled WGS sequence"/>
</dbReference>
<comment type="caution">
    <text evidence="1">The sequence shown here is derived from an EMBL/GenBank/DDBJ whole genome shotgun (WGS) entry which is preliminary data.</text>
</comment>
<gene>
    <name evidence="1" type="ORF">OLEA9_A116464</name>
</gene>
<sequence>MEVNYIHWKGPSCSAELGHLSHGMLSDSSRFRQDVNIMPDSPPARSEKDLLLMFLDTFK</sequence>
<dbReference type="EMBL" id="CACTIH010005439">
    <property type="protein sequence ID" value="CAA2992664.1"/>
    <property type="molecule type" value="Genomic_DNA"/>
</dbReference>
<name>A0A8S0SM73_OLEEU</name>
<keyword evidence="2" id="KW-1185">Reference proteome</keyword>
<dbReference type="Gramene" id="OE9A116464T1">
    <property type="protein sequence ID" value="OE9A116464C1"/>
    <property type="gene ID" value="OE9A116464"/>
</dbReference>